<organism evidence="1">
    <name type="scientific">Arundo donax</name>
    <name type="common">Giant reed</name>
    <name type="synonym">Donax arundinaceus</name>
    <dbReference type="NCBI Taxonomy" id="35708"/>
    <lineage>
        <taxon>Eukaryota</taxon>
        <taxon>Viridiplantae</taxon>
        <taxon>Streptophyta</taxon>
        <taxon>Embryophyta</taxon>
        <taxon>Tracheophyta</taxon>
        <taxon>Spermatophyta</taxon>
        <taxon>Magnoliopsida</taxon>
        <taxon>Liliopsida</taxon>
        <taxon>Poales</taxon>
        <taxon>Poaceae</taxon>
        <taxon>PACMAD clade</taxon>
        <taxon>Arundinoideae</taxon>
        <taxon>Arundineae</taxon>
        <taxon>Arundo</taxon>
    </lineage>
</organism>
<accession>A0A0A8ZXR9</accession>
<proteinExistence type="predicted"/>
<dbReference type="EMBL" id="GBRH01254299">
    <property type="protein sequence ID" value="JAD43596.1"/>
    <property type="molecule type" value="Transcribed_RNA"/>
</dbReference>
<protein>
    <submittedName>
        <fullName evidence="1">Uncharacterized protein</fullName>
    </submittedName>
</protein>
<evidence type="ECO:0000313" key="1">
    <source>
        <dbReference type="EMBL" id="JAD43596.1"/>
    </source>
</evidence>
<name>A0A0A8ZXR9_ARUDO</name>
<sequence>MELSGPSALPVVNRIINQKTLSASILLSN</sequence>
<reference evidence="1" key="1">
    <citation type="submission" date="2014-09" db="EMBL/GenBank/DDBJ databases">
        <authorList>
            <person name="Magalhaes I.L.F."/>
            <person name="Oliveira U."/>
            <person name="Santos F.R."/>
            <person name="Vidigal T.H.D.A."/>
            <person name="Brescovit A.D."/>
            <person name="Santos A.J."/>
        </authorList>
    </citation>
    <scope>NUCLEOTIDE SEQUENCE</scope>
    <source>
        <tissue evidence="1">Shoot tissue taken approximately 20 cm above the soil surface</tissue>
    </source>
</reference>
<dbReference type="AlphaFoldDB" id="A0A0A8ZXR9"/>
<reference evidence="1" key="2">
    <citation type="journal article" date="2015" name="Data Brief">
        <title>Shoot transcriptome of the giant reed, Arundo donax.</title>
        <authorList>
            <person name="Barrero R.A."/>
            <person name="Guerrero F.D."/>
            <person name="Moolhuijzen P."/>
            <person name="Goolsby J.A."/>
            <person name="Tidwell J."/>
            <person name="Bellgard S.E."/>
            <person name="Bellgard M.I."/>
        </authorList>
    </citation>
    <scope>NUCLEOTIDE SEQUENCE</scope>
    <source>
        <tissue evidence="1">Shoot tissue taken approximately 20 cm above the soil surface</tissue>
    </source>
</reference>